<keyword evidence="3" id="KW-1185">Reference proteome</keyword>
<proteinExistence type="predicted"/>
<accession>A0A5J5W1G7</accession>
<dbReference type="EMBL" id="CM018206">
    <property type="protein sequence ID" value="KAB2085830.1"/>
    <property type="molecule type" value="Genomic_DNA"/>
</dbReference>
<evidence type="ECO:0000256" key="1">
    <source>
        <dbReference type="SAM" id="MobiDB-lite"/>
    </source>
</evidence>
<dbReference type="Proteomes" id="UP000327439">
    <property type="component" value="Chromosome A05"/>
</dbReference>
<name>A0A5J5W1G7_GOSBA</name>
<dbReference type="AlphaFoldDB" id="A0A5J5W1G7"/>
<protein>
    <submittedName>
        <fullName evidence="2">Uncharacterized protein</fullName>
    </submittedName>
</protein>
<organism evidence="2 3">
    <name type="scientific">Gossypium barbadense</name>
    <name type="common">Sea Island cotton</name>
    <name type="synonym">Hibiscus barbadensis</name>
    <dbReference type="NCBI Taxonomy" id="3634"/>
    <lineage>
        <taxon>Eukaryota</taxon>
        <taxon>Viridiplantae</taxon>
        <taxon>Streptophyta</taxon>
        <taxon>Embryophyta</taxon>
        <taxon>Tracheophyta</taxon>
        <taxon>Spermatophyta</taxon>
        <taxon>Magnoliopsida</taxon>
        <taxon>eudicotyledons</taxon>
        <taxon>Gunneridae</taxon>
        <taxon>Pentapetalae</taxon>
        <taxon>rosids</taxon>
        <taxon>malvids</taxon>
        <taxon>Malvales</taxon>
        <taxon>Malvaceae</taxon>
        <taxon>Malvoideae</taxon>
        <taxon>Gossypium</taxon>
    </lineage>
</organism>
<evidence type="ECO:0000313" key="2">
    <source>
        <dbReference type="EMBL" id="KAB2085830.1"/>
    </source>
</evidence>
<evidence type="ECO:0000313" key="3">
    <source>
        <dbReference type="Proteomes" id="UP000327439"/>
    </source>
</evidence>
<feature type="region of interest" description="Disordered" evidence="1">
    <location>
        <begin position="1"/>
        <end position="22"/>
    </location>
</feature>
<sequence length="32" mass="3974">MSEFSYWSQEDQEKMSRKEQEMEEIFRGCSTH</sequence>
<feature type="compositionally biased region" description="Basic and acidic residues" evidence="1">
    <location>
        <begin position="11"/>
        <end position="22"/>
    </location>
</feature>
<reference evidence="3" key="1">
    <citation type="journal article" date="2020" name="Nat. Genet.">
        <title>Genomic diversifications of five Gossypium allopolyploid species and their impact on cotton improvement.</title>
        <authorList>
            <person name="Chen Z.J."/>
            <person name="Sreedasyam A."/>
            <person name="Ando A."/>
            <person name="Song Q."/>
            <person name="De Santiago L.M."/>
            <person name="Hulse-Kemp A.M."/>
            <person name="Ding M."/>
            <person name="Ye W."/>
            <person name="Kirkbride R.C."/>
            <person name="Jenkins J."/>
            <person name="Plott C."/>
            <person name="Lovell J."/>
            <person name="Lin Y.M."/>
            <person name="Vaughn R."/>
            <person name="Liu B."/>
            <person name="Simpson S."/>
            <person name="Scheffler B.E."/>
            <person name="Wen L."/>
            <person name="Saski C.A."/>
            <person name="Grover C.E."/>
            <person name="Hu G."/>
            <person name="Conover J.L."/>
            <person name="Carlson J.W."/>
            <person name="Shu S."/>
            <person name="Boston L.B."/>
            <person name="Williams M."/>
            <person name="Peterson D.G."/>
            <person name="McGee K."/>
            <person name="Jones D.C."/>
            <person name="Wendel J.F."/>
            <person name="Stelly D.M."/>
            <person name="Grimwood J."/>
            <person name="Schmutz J."/>
        </authorList>
    </citation>
    <scope>NUCLEOTIDE SEQUENCE [LARGE SCALE GENOMIC DNA]</scope>
    <source>
        <strain evidence="3">cv. 3-79</strain>
    </source>
</reference>
<gene>
    <name evidence="2" type="ORF">ES319_A05G424400v1</name>
</gene>